<proteinExistence type="predicted"/>
<evidence type="ECO:0000313" key="1">
    <source>
        <dbReference type="EMBL" id="AKS26397.1"/>
    </source>
</evidence>
<name>A0A7R5WUA3_9POXV</name>
<keyword evidence="2" id="KW-1185">Reference proteome</keyword>
<protein>
    <submittedName>
        <fullName evidence="1">Uncharacterized protein</fullName>
    </submittedName>
</protein>
<organism evidence="1 2">
    <name type="scientific">Diachasmimorpha longicaudata entomopoxvirus</name>
    <dbReference type="NCBI Taxonomy" id="109981"/>
    <lineage>
        <taxon>Viruses</taxon>
        <taxon>Varidnaviria</taxon>
        <taxon>Bamfordvirae</taxon>
        <taxon>Nucleocytoviricota</taxon>
        <taxon>Pokkesviricetes</taxon>
        <taxon>Chitovirales</taxon>
        <taxon>Poxviridae</taxon>
        <taxon>Entomopoxvirinae</taxon>
        <taxon>Epsilonentomopoxvirus</taxon>
        <taxon>Epsilonentomopoxvirus dlongicaudata</taxon>
        <taxon>Diachasmimorpha entomopoxvirus</taxon>
    </lineage>
</organism>
<evidence type="ECO:0000313" key="2">
    <source>
        <dbReference type="Proteomes" id="UP000593702"/>
    </source>
</evidence>
<gene>
    <name evidence="1" type="ORF">DLEV_106</name>
</gene>
<sequence>MIDSTKLISIKINMVCYGFDQWIILFNKQEIFKILEKISSINEFTLVKDGPQTEEMCDPKTLLNEYEIFSLIIQKSNLTIHLVEQFFISLLVPCIRKHYTPLEDLIEKPKNVDIQVIF</sequence>
<accession>A0A7R5WUA3</accession>
<dbReference type="Proteomes" id="UP000593702">
    <property type="component" value="Segment"/>
</dbReference>
<dbReference type="EMBL" id="KR095315">
    <property type="protein sequence ID" value="AKS26397.1"/>
    <property type="molecule type" value="Genomic_DNA"/>
</dbReference>
<reference evidence="1 2" key="1">
    <citation type="submission" date="2015-04" db="EMBL/GenBank/DDBJ databases">
        <title>Diachasmimorpha longicaudata entomopoxvirus genome.</title>
        <authorList>
            <person name="Coffman K.A."/>
            <person name="Burke G.R."/>
        </authorList>
    </citation>
    <scope>NUCLEOTIDE SEQUENCE [LARGE SCALE GENOMIC DNA]</scope>
</reference>